<accession>A0A7R7DTV1</accession>
<keyword evidence="1" id="KW-0812">Transmembrane</keyword>
<evidence type="ECO:0000256" key="1">
    <source>
        <dbReference type="SAM" id="Phobius"/>
    </source>
</evidence>
<reference evidence="2 3" key="1">
    <citation type="submission" date="2020-08" db="EMBL/GenBank/DDBJ databases">
        <title>Whole genome shotgun sequence of Actinocatenispora thailandica NBRC 105041.</title>
        <authorList>
            <person name="Komaki H."/>
            <person name="Tamura T."/>
        </authorList>
    </citation>
    <scope>NUCLEOTIDE SEQUENCE [LARGE SCALE GENOMIC DNA]</scope>
    <source>
        <strain evidence="2 3">NBRC 105041</strain>
    </source>
</reference>
<keyword evidence="3" id="KW-1185">Reference proteome</keyword>
<gene>
    <name evidence="2" type="ORF">Athai_50830</name>
</gene>
<keyword evidence="1" id="KW-1133">Transmembrane helix</keyword>
<organism evidence="2 3">
    <name type="scientific">Actinocatenispora thailandica</name>
    <dbReference type="NCBI Taxonomy" id="227318"/>
    <lineage>
        <taxon>Bacteria</taxon>
        <taxon>Bacillati</taxon>
        <taxon>Actinomycetota</taxon>
        <taxon>Actinomycetes</taxon>
        <taxon>Micromonosporales</taxon>
        <taxon>Micromonosporaceae</taxon>
        <taxon>Actinocatenispora</taxon>
    </lineage>
</organism>
<keyword evidence="1" id="KW-0472">Membrane</keyword>
<feature type="transmembrane region" description="Helical" evidence="1">
    <location>
        <begin position="28"/>
        <end position="49"/>
    </location>
</feature>
<dbReference type="RefSeq" id="WP_203963768.1">
    <property type="nucleotide sequence ID" value="NZ_AP023355.1"/>
</dbReference>
<dbReference type="EMBL" id="AP023355">
    <property type="protein sequence ID" value="BCJ37580.1"/>
    <property type="molecule type" value="Genomic_DNA"/>
</dbReference>
<dbReference type="AlphaFoldDB" id="A0A7R7DTV1"/>
<dbReference type="Proteomes" id="UP000611640">
    <property type="component" value="Chromosome"/>
</dbReference>
<evidence type="ECO:0000313" key="3">
    <source>
        <dbReference type="Proteomes" id="UP000611640"/>
    </source>
</evidence>
<sequence length="69" mass="6896">MSLAIFGLLLLVTAVLLGWKKTRSAAAVIVGVLLGVVIAGSNGAMAHAAHGTVDAIRSGLDSIGAWILS</sequence>
<proteinExistence type="predicted"/>
<dbReference type="KEGG" id="atl:Athai_50830"/>
<name>A0A7R7DTV1_9ACTN</name>
<protein>
    <submittedName>
        <fullName evidence="2">Uncharacterized protein</fullName>
    </submittedName>
</protein>
<evidence type="ECO:0000313" key="2">
    <source>
        <dbReference type="EMBL" id="BCJ37580.1"/>
    </source>
</evidence>